<evidence type="ECO:0000313" key="2">
    <source>
        <dbReference type="EnsemblMetazoa" id="GBRI038253-PA"/>
    </source>
</evidence>
<dbReference type="EnsemblMetazoa" id="GBRI038253-RA">
    <property type="protein sequence ID" value="GBRI038253-PA"/>
    <property type="gene ID" value="GBRI038253"/>
</dbReference>
<reference evidence="2" key="2">
    <citation type="submission" date="2020-05" db="UniProtKB">
        <authorList>
            <consortium name="EnsemblMetazoa"/>
        </authorList>
    </citation>
    <scope>IDENTIFICATION</scope>
    <source>
        <strain evidence="2">IAEA</strain>
    </source>
</reference>
<name>A0A1A9WZB4_9MUSC</name>
<proteinExistence type="predicted"/>
<keyword evidence="3" id="KW-1185">Reference proteome</keyword>
<feature type="transmembrane region" description="Helical" evidence="1">
    <location>
        <begin position="267"/>
        <end position="287"/>
    </location>
</feature>
<protein>
    <submittedName>
        <fullName evidence="2">Uncharacterized protein</fullName>
    </submittedName>
</protein>
<keyword evidence="1" id="KW-0812">Transmembrane</keyword>
<keyword evidence="1" id="KW-1133">Transmembrane helix</keyword>
<dbReference type="Proteomes" id="UP000091820">
    <property type="component" value="Unassembled WGS sequence"/>
</dbReference>
<organism evidence="2 3">
    <name type="scientific">Glossina brevipalpis</name>
    <dbReference type="NCBI Taxonomy" id="37001"/>
    <lineage>
        <taxon>Eukaryota</taxon>
        <taxon>Metazoa</taxon>
        <taxon>Ecdysozoa</taxon>
        <taxon>Arthropoda</taxon>
        <taxon>Hexapoda</taxon>
        <taxon>Insecta</taxon>
        <taxon>Pterygota</taxon>
        <taxon>Neoptera</taxon>
        <taxon>Endopterygota</taxon>
        <taxon>Diptera</taxon>
        <taxon>Brachycera</taxon>
        <taxon>Muscomorpha</taxon>
        <taxon>Hippoboscoidea</taxon>
        <taxon>Glossinidae</taxon>
        <taxon>Glossina</taxon>
    </lineage>
</organism>
<feature type="transmembrane region" description="Helical" evidence="1">
    <location>
        <begin position="179"/>
        <end position="199"/>
    </location>
</feature>
<evidence type="ECO:0000256" key="1">
    <source>
        <dbReference type="SAM" id="Phobius"/>
    </source>
</evidence>
<accession>A0A1A9WZB4</accession>
<dbReference type="VEuPathDB" id="VectorBase:GBRI038253"/>
<dbReference type="AlphaFoldDB" id="A0A1A9WZB4"/>
<sequence>MVVIGVKGKDNCIDSLHRDRSKWPFSTHAKVWFNDVTKRHKVFTFSYLQSLFEGSQTHLDCSHLRPHSCSRFRFCSRSCLCPRPRLRLLPCPRSSFHSGFRPQPRLRPCPRSGSHSSSCPHCRSFSRSCARFYFRSRSRHRPCHSSWSSSRSISRYRSRSRSHSCSVSRSSVGVCLFSLYRLILTTTLFSLKIIVDLLYCKRMIRNYVQTSCDKLPLVYSIKSVEEFLDSIVNVLFLNVCNNWSWCGEFFYLIVYEKSQAFYGSSSAMRMLSLPLLLLLLLLLPPVYKADNMENI</sequence>
<keyword evidence="1" id="KW-0472">Membrane</keyword>
<evidence type="ECO:0000313" key="3">
    <source>
        <dbReference type="Proteomes" id="UP000091820"/>
    </source>
</evidence>
<reference evidence="3" key="1">
    <citation type="submission" date="2014-03" db="EMBL/GenBank/DDBJ databases">
        <authorList>
            <person name="Aksoy S."/>
            <person name="Warren W."/>
            <person name="Wilson R.K."/>
        </authorList>
    </citation>
    <scope>NUCLEOTIDE SEQUENCE [LARGE SCALE GENOMIC DNA]</scope>
    <source>
        <strain evidence="3">IAEA</strain>
    </source>
</reference>